<dbReference type="GeneID" id="24817957"/>
<keyword evidence="4" id="KW-0012">Acyltransferase</keyword>
<sequence length="389" mass="40275">MRDVAIIGVGATKFGDLWENSFRSIGIEAGMKAIADANLSGREIDGLYIGNMSAGRFINQKHIDALIADYSGMATNHISAVRVEAGGASGGVAFGQAVMAVASGLHNTVLVGGAEKMTDQDDVSINTAMDETADSEWEAGMGLTLVSLYAMIARRMIYEGTATREEIASVAVNSHFHGALNEGAQFRKEVPLETVLRSGPVADPLGMFDCAPISDGAAAVVLCPLKEAKKHTDSYVKVSAFAQGSDTLALSQRPDITRFGATVAASKRAYEMAGITPADISVAEIHDDFSVAGIMALQDLGFCKKGEAGKVFLSGQTKVGAGKLAVNTSGGLKARGYPIGAAGVAQIVEIATQLRGKADKRQVANARYGLAQSVGGTGSAVTVSILEAV</sequence>
<dbReference type="Gene3D" id="3.40.47.10">
    <property type="match status" value="1"/>
</dbReference>
<protein>
    <submittedName>
        <fullName evidence="4">FadA1 protein</fullName>
        <ecNumber evidence="4">2.3.1.16</ecNumber>
    </submittedName>
</protein>
<proteinExistence type="predicted"/>
<evidence type="ECO:0000259" key="3">
    <source>
        <dbReference type="Pfam" id="PF22691"/>
    </source>
</evidence>
<dbReference type="Proteomes" id="UP000030787">
    <property type="component" value="Chromosome"/>
</dbReference>
<dbReference type="OrthoDB" id="167534at2157"/>
<organism evidence="4 5">
    <name type="scientific">Candidatus Methanoplasma termitum</name>
    <dbReference type="NCBI Taxonomy" id="1577791"/>
    <lineage>
        <taxon>Archaea</taxon>
        <taxon>Methanobacteriati</taxon>
        <taxon>Thermoplasmatota</taxon>
        <taxon>Thermoplasmata</taxon>
        <taxon>Methanomassiliicoccales</taxon>
        <taxon>Methanomassiliicoccaceae</taxon>
        <taxon>Candidatus Methanoplasma</taxon>
    </lineage>
</organism>
<dbReference type="Pfam" id="PF22691">
    <property type="entry name" value="Thiolase_C_1"/>
    <property type="match status" value="1"/>
</dbReference>
<dbReference type="SUPFAM" id="SSF53901">
    <property type="entry name" value="Thiolase-like"/>
    <property type="match status" value="1"/>
</dbReference>
<dbReference type="CDD" id="cd00829">
    <property type="entry name" value="SCP-x_thiolase"/>
    <property type="match status" value="1"/>
</dbReference>
<dbReference type="EC" id="2.3.1.16" evidence="4"/>
<keyword evidence="1" id="KW-0414">Isoprene biosynthesis</keyword>
<dbReference type="InterPro" id="IPR055140">
    <property type="entry name" value="Thiolase_C_2"/>
</dbReference>
<dbReference type="NCBIfam" id="NF004720">
    <property type="entry name" value="PRK06064.1"/>
    <property type="match status" value="1"/>
</dbReference>
<dbReference type="KEGG" id="mear:Mpt1_c02860"/>
<evidence type="ECO:0000313" key="5">
    <source>
        <dbReference type="Proteomes" id="UP000030787"/>
    </source>
</evidence>
<dbReference type="PANTHER" id="PTHR42870:SF6">
    <property type="entry name" value="ACETYL-COA C-ACYLTRANSFERASE"/>
    <property type="match status" value="1"/>
</dbReference>
<dbReference type="InterPro" id="IPR020616">
    <property type="entry name" value="Thiolase_N"/>
</dbReference>
<dbReference type="HOGENOM" id="CLU_035425_4_0_2"/>
<dbReference type="AlphaFoldDB" id="A0A0A7LFB8"/>
<dbReference type="Pfam" id="PF00108">
    <property type="entry name" value="Thiolase_N"/>
    <property type="match status" value="1"/>
</dbReference>
<keyword evidence="4" id="KW-0808">Transferase</keyword>
<evidence type="ECO:0000313" key="4">
    <source>
        <dbReference type="EMBL" id="AIZ56186.1"/>
    </source>
</evidence>
<dbReference type="GO" id="GO:0003988">
    <property type="term" value="F:acetyl-CoA C-acyltransferase activity"/>
    <property type="evidence" value="ECO:0007669"/>
    <property type="project" value="UniProtKB-EC"/>
</dbReference>
<dbReference type="GO" id="GO:0008299">
    <property type="term" value="P:isoprenoid biosynthetic process"/>
    <property type="evidence" value="ECO:0007669"/>
    <property type="project" value="UniProtKB-KW"/>
</dbReference>
<feature type="domain" description="Thiolase C-terminal" evidence="3">
    <location>
        <begin position="242"/>
        <end position="387"/>
    </location>
</feature>
<dbReference type="EMBL" id="CP010070">
    <property type="protein sequence ID" value="AIZ56186.1"/>
    <property type="molecule type" value="Genomic_DNA"/>
</dbReference>
<feature type="domain" description="Thiolase N-terminal" evidence="2">
    <location>
        <begin position="4"/>
        <end position="224"/>
    </location>
</feature>
<dbReference type="STRING" id="1577791.Mpt1_c02860"/>
<evidence type="ECO:0000256" key="1">
    <source>
        <dbReference type="ARBA" id="ARBA00023229"/>
    </source>
</evidence>
<reference evidence="4 5" key="1">
    <citation type="journal article" date="2014" name="Appl. Environ. Microbiol.">
        <title>Comparative Genome Analysis of 'Candidatus Methanoplasma termitum' Indicates a New Mode of Energy Metabolism in the Seventh Order of Methanogens.</title>
        <authorList>
            <person name="Lang K."/>
            <person name="Schuldes J."/>
            <person name="Klingl A."/>
            <person name="Poehlein A."/>
            <person name="Daniel R."/>
            <person name="Brune A."/>
        </authorList>
    </citation>
    <scope>NUCLEOTIDE SEQUENCE [LARGE SCALE GENOMIC DNA]</scope>
    <source>
        <strain evidence="5">Mpt1</strain>
    </source>
</reference>
<accession>A0A0A7LFB8</accession>
<dbReference type="RefSeq" id="WP_048111530.1">
    <property type="nucleotide sequence ID" value="NZ_CP010070.1"/>
</dbReference>
<dbReference type="InterPro" id="IPR002155">
    <property type="entry name" value="Thiolase"/>
</dbReference>
<dbReference type="InterPro" id="IPR016039">
    <property type="entry name" value="Thiolase-like"/>
</dbReference>
<dbReference type="PIRSF" id="PIRSF000429">
    <property type="entry name" value="Ac-CoA_Ac_transf"/>
    <property type="match status" value="1"/>
</dbReference>
<name>A0A0A7LFB8_9ARCH</name>
<keyword evidence="5" id="KW-1185">Reference proteome</keyword>
<dbReference type="PANTHER" id="PTHR42870">
    <property type="entry name" value="ACETYL-COA C-ACETYLTRANSFERASE"/>
    <property type="match status" value="1"/>
</dbReference>
<evidence type="ECO:0000259" key="2">
    <source>
        <dbReference type="Pfam" id="PF00108"/>
    </source>
</evidence>
<gene>
    <name evidence="4" type="primary">fadA1</name>
    <name evidence="4" type="ORF">Mpt1_c02860</name>
</gene>